<evidence type="ECO:0000313" key="2">
    <source>
        <dbReference type="EMBL" id="TDT30986.1"/>
    </source>
</evidence>
<name>A0A4R7J3B5_9ACTN</name>
<keyword evidence="3" id="KW-1185">Reference proteome</keyword>
<comment type="caution">
    <text evidence="2">The sequence shown here is derived from an EMBL/GenBank/DDBJ whole genome shotgun (WGS) entry which is preliminary data.</text>
</comment>
<keyword evidence="1" id="KW-1133">Transmembrane helix</keyword>
<dbReference type="EMBL" id="SOAW01000002">
    <property type="protein sequence ID" value="TDT30986.1"/>
    <property type="molecule type" value="Genomic_DNA"/>
</dbReference>
<organism evidence="2 3">
    <name type="scientific">Naumannella halotolerans</name>
    <dbReference type="NCBI Taxonomy" id="993414"/>
    <lineage>
        <taxon>Bacteria</taxon>
        <taxon>Bacillati</taxon>
        <taxon>Actinomycetota</taxon>
        <taxon>Actinomycetes</taxon>
        <taxon>Propionibacteriales</taxon>
        <taxon>Propionibacteriaceae</taxon>
        <taxon>Naumannella</taxon>
    </lineage>
</organism>
<dbReference type="AlphaFoldDB" id="A0A4R7J3B5"/>
<keyword evidence="1" id="KW-0472">Membrane</keyword>
<sequence length="55" mass="5941">MPDATKASGRVPCGAMKILIPLVAIGTTLGVLRIRHLRQERELEAAVWAEATDTI</sequence>
<evidence type="ECO:0000256" key="1">
    <source>
        <dbReference type="SAM" id="Phobius"/>
    </source>
</evidence>
<keyword evidence="1" id="KW-0812">Transmembrane</keyword>
<gene>
    <name evidence="2" type="ORF">CLV29_2395</name>
</gene>
<evidence type="ECO:0000313" key="3">
    <source>
        <dbReference type="Proteomes" id="UP000295371"/>
    </source>
</evidence>
<reference evidence="2 3" key="1">
    <citation type="submission" date="2019-03" db="EMBL/GenBank/DDBJ databases">
        <title>Genomic Encyclopedia of Archaeal and Bacterial Type Strains, Phase II (KMG-II): from individual species to whole genera.</title>
        <authorList>
            <person name="Goeker M."/>
        </authorList>
    </citation>
    <scope>NUCLEOTIDE SEQUENCE [LARGE SCALE GENOMIC DNA]</scope>
    <source>
        <strain evidence="2 3">DSM 24323</strain>
    </source>
</reference>
<feature type="transmembrane region" description="Helical" evidence="1">
    <location>
        <begin position="15"/>
        <end position="34"/>
    </location>
</feature>
<proteinExistence type="predicted"/>
<accession>A0A4R7J3B5</accession>
<protein>
    <submittedName>
        <fullName evidence="2">Uncharacterized protein</fullName>
    </submittedName>
</protein>
<dbReference type="Proteomes" id="UP000295371">
    <property type="component" value="Unassembled WGS sequence"/>
</dbReference>